<evidence type="ECO:0000256" key="5">
    <source>
        <dbReference type="ARBA" id="ARBA00023136"/>
    </source>
</evidence>
<dbReference type="InterPro" id="IPR011012">
    <property type="entry name" value="Longin-like_dom_sf"/>
</dbReference>
<dbReference type="Proteomes" id="UP001149090">
    <property type="component" value="Unassembled WGS sequence"/>
</dbReference>
<dbReference type="GO" id="GO:0012505">
    <property type="term" value="C:endomembrane system"/>
    <property type="evidence" value="ECO:0007669"/>
    <property type="project" value="UniProtKB-SubCell"/>
</dbReference>
<evidence type="ECO:0000256" key="4">
    <source>
        <dbReference type="ARBA" id="ARBA00022927"/>
    </source>
</evidence>
<protein>
    <submittedName>
        <fullName evidence="7">Ap-3 complex subunit sigma-1</fullName>
    </submittedName>
</protein>
<dbReference type="Gene3D" id="3.30.450.60">
    <property type="match status" value="1"/>
</dbReference>
<keyword evidence="5" id="KW-0472">Membrane</keyword>
<feature type="domain" description="AP complex mu/sigma subunit" evidence="6">
    <location>
        <begin position="18"/>
        <end position="106"/>
    </location>
</feature>
<evidence type="ECO:0000256" key="2">
    <source>
        <dbReference type="ARBA" id="ARBA00006972"/>
    </source>
</evidence>
<proteinExistence type="inferred from homology"/>
<keyword evidence="8" id="KW-1185">Reference proteome</keyword>
<dbReference type="OrthoDB" id="10261046at2759"/>
<comment type="similarity">
    <text evidence="2">Belongs to the adaptor complexes small subunit family.</text>
</comment>
<evidence type="ECO:0000259" key="6">
    <source>
        <dbReference type="Pfam" id="PF01217"/>
    </source>
</evidence>
<dbReference type="SUPFAM" id="SSF64356">
    <property type="entry name" value="SNARE-like"/>
    <property type="match status" value="1"/>
</dbReference>
<evidence type="ECO:0000313" key="7">
    <source>
        <dbReference type="EMBL" id="KAJ5070785.1"/>
    </source>
</evidence>
<dbReference type="InterPro" id="IPR016635">
    <property type="entry name" value="AP_complex_ssu"/>
</dbReference>
<dbReference type="AlphaFoldDB" id="A0A9Q0LF88"/>
<dbReference type="InterPro" id="IPR022775">
    <property type="entry name" value="AP_mu_sigma_su"/>
</dbReference>
<evidence type="ECO:0000256" key="1">
    <source>
        <dbReference type="ARBA" id="ARBA00004308"/>
    </source>
</evidence>
<keyword evidence="3" id="KW-0813">Transport</keyword>
<evidence type="ECO:0000256" key="3">
    <source>
        <dbReference type="ARBA" id="ARBA00022448"/>
    </source>
</evidence>
<dbReference type="PANTHER" id="PTHR11753">
    <property type="entry name" value="ADAPTOR COMPLEXES SMALL SUBUNIT FAMILY"/>
    <property type="match status" value="1"/>
</dbReference>
<evidence type="ECO:0000313" key="8">
    <source>
        <dbReference type="Proteomes" id="UP001149090"/>
    </source>
</evidence>
<organism evidence="7 8">
    <name type="scientific">Anaeramoeba ignava</name>
    <name type="common">Anaerobic marine amoeba</name>
    <dbReference type="NCBI Taxonomy" id="1746090"/>
    <lineage>
        <taxon>Eukaryota</taxon>
        <taxon>Metamonada</taxon>
        <taxon>Anaeramoebidae</taxon>
        <taxon>Anaeramoeba</taxon>
    </lineage>
</organism>
<reference evidence="7" key="1">
    <citation type="submission" date="2022-10" db="EMBL/GenBank/DDBJ databases">
        <title>Novel sulphate-reducing endosymbionts in the free-living metamonad Anaeramoeba.</title>
        <authorList>
            <person name="Jerlstrom-Hultqvist J."/>
            <person name="Cepicka I."/>
            <person name="Gallot-Lavallee L."/>
            <person name="Salas-Leiva D."/>
            <person name="Curtis B.A."/>
            <person name="Zahonova K."/>
            <person name="Pipaliya S."/>
            <person name="Dacks J."/>
            <person name="Roger A.J."/>
        </authorList>
    </citation>
    <scope>NUCLEOTIDE SEQUENCE</scope>
    <source>
        <strain evidence="7">BMAN</strain>
    </source>
</reference>
<keyword evidence="4" id="KW-0653">Protein transport</keyword>
<accession>A0A9Q0LF88</accession>
<comment type="caution">
    <text evidence="7">The sequence shown here is derived from an EMBL/GenBank/DDBJ whole genome shotgun (WGS) entry which is preliminary data.</text>
</comment>
<dbReference type="EMBL" id="JAPDFW010000092">
    <property type="protein sequence ID" value="KAJ5070785.1"/>
    <property type="molecule type" value="Genomic_DNA"/>
</dbReference>
<name>A0A9Q0LF88_ANAIG</name>
<gene>
    <name evidence="7" type="ORF">M0811_01766</name>
</gene>
<dbReference type="GO" id="GO:0015031">
    <property type="term" value="P:protein transport"/>
    <property type="evidence" value="ECO:0007669"/>
    <property type="project" value="UniProtKB-KW"/>
</dbReference>
<dbReference type="Pfam" id="PF01217">
    <property type="entry name" value="Clat_adaptor_s"/>
    <property type="match status" value="1"/>
</dbReference>
<comment type="subcellular location">
    <subcellularLocation>
        <location evidence="1">Endomembrane system</location>
    </subcellularLocation>
</comment>
<sequence>MQFLDKAHVPTEIQGWTTDIKFVYRHFATLYFIFVIDSSESELGTLDLIQVFVESLDQIFENVCELDLIFHPDRVMYILDNMINGGLVLETDIKQIISNVESEDTLANEPKIKGQGRDKIPPIRK</sequence>